<feature type="domain" description="HTH cro/C1-type" evidence="2">
    <location>
        <begin position="8"/>
        <end position="37"/>
    </location>
</feature>
<dbReference type="EMBL" id="CAEZYO010000031">
    <property type="protein sequence ID" value="CAB4733719.1"/>
    <property type="molecule type" value="Genomic_DNA"/>
</dbReference>
<evidence type="ECO:0000259" key="2">
    <source>
        <dbReference type="PROSITE" id="PS50943"/>
    </source>
</evidence>
<dbReference type="PROSITE" id="PS50943">
    <property type="entry name" value="HTH_CROC1"/>
    <property type="match status" value="1"/>
</dbReference>
<evidence type="ECO:0000313" key="6">
    <source>
        <dbReference type="EMBL" id="CAB5148134.1"/>
    </source>
</evidence>
<name>A0A6J6SHJ7_9ZZZZ</name>
<keyword evidence="1" id="KW-0472">Membrane</keyword>
<dbReference type="InterPro" id="IPR050400">
    <property type="entry name" value="Bact_Cytoskel_RodZ"/>
</dbReference>
<evidence type="ECO:0000313" key="4">
    <source>
        <dbReference type="EMBL" id="CAB4733719.1"/>
    </source>
</evidence>
<dbReference type="SUPFAM" id="SSF47413">
    <property type="entry name" value="lambda repressor-like DNA-binding domains"/>
    <property type="match status" value="1"/>
</dbReference>
<keyword evidence="1" id="KW-0812">Transmembrane</keyword>
<keyword evidence="1" id="KW-1133">Transmembrane helix</keyword>
<dbReference type="EMBL" id="CAESAH010000029">
    <property type="protein sequence ID" value="CAB4341036.1"/>
    <property type="molecule type" value="Genomic_DNA"/>
</dbReference>
<evidence type="ECO:0000256" key="1">
    <source>
        <dbReference type="SAM" id="Phobius"/>
    </source>
</evidence>
<dbReference type="CDD" id="cd00093">
    <property type="entry name" value="HTH_XRE"/>
    <property type="match status" value="1"/>
</dbReference>
<dbReference type="PANTHER" id="PTHR34475">
    <property type="match status" value="1"/>
</dbReference>
<dbReference type="Pfam" id="PF13413">
    <property type="entry name" value="HTH_25"/>
    <property type="match status" value="1"/>
</dbReference>
<feature type="transmembrane region" description="Helical" evidence="1">
    <location>
        <begin position="102"/>
        <end position="125"/>
    </location>
</feature>
<dbReference type="SMART" id="SM00530">
    <property type="entry name" value="HTH_XRE"/>
    <property type="match status" value="1"/>
</dbReference>
<proteinExistence type="predicted"/>
<dbReference type="InterPro" id="IPR010982">
    <property type="entry name" value="Lambda_DNA-bd_dom_sf"/>
</dbReference>
<dbReference type="AlphaFoldDB" id="A0A6J6SHJ7"/>
<evidence type="ECO:0000313" key="5">
    <source>
        <dbReference type="EMBL" id="CAB4826545.1"/>
    </source>
</evidence>
<protein>
    <submittedName>
        <fullName evidence="4">Unannotated protein</fullName>
    </submittedName>
</protein>
<accession>A0A6J6SHJ7</accession>
<dbReference type="PANTHER" id="PTHR34475:SF1">
    <property type="entry name" value="CYTOSKELETON PROTEIN RODZ"/>
    <property type="match status" value="1"/>
</dbReference>
<dbReference type="Gene3D" id="1.10.260.40">
    <property type="entry name" value="lambda repressor-like DNA-binding domains"/>
    <property type="match status" value="1"/>
</dbReference>
<organism evidence="4">
    <name type="scientific">freshwater metagenome</name>
    <dbReference type="NCBI Taxonomy" id="449393"/>
    <lineage>
        <taxon>unclassified sequences</taxon>
        <taxon>metagenomes</taxon>
        <taxon>ecological metagenomes</taxon>
    </lineage>
</organism>
<dbReference type="EMBL" id="CAFBRY010000025">
    <property type="protein sequence ID" value="CAB5148134.1"/>
    <property type="molecule type" value="Genomic_DNA"/>
</dbReference>
<evidence type="ECO:0000313" key="3">
    <source>
        <dbReference type="EMBL" id="CAB4341036.1"/>
    </source>
</evidence>
<sequence length="245" mass="26080">MMSLGSLIAKARKDAGLSLEALASKTNIRVTVLREIEGDNFKNCGGETYARGHVRNIAAVLKADPQEFIRVYEEEQGEEVRTMQQLLVENSVMREPREERRVSWKILVMISVISLMVVGIAQVVISNTNTGNVVIAAPTNSATPSAWLTPSAQPSDQNSFSSGKGVEVRVNAVRAKSWLFVSDAVGRTLFSGQVSLGTEKVFTADSQINLKVGNAGGVDLAVNGKKVAAIGANGAVVSVSYGVDS</sequence>
<dbReference type="InterPro" id="IPR025194">
    <property type="entry name" value="RodZ-like_C"/>
</dbReference>
<reference evidence="4" key="1">
    <citation type="submission" date="2020-05" db="EMBL/GenBank/DDBJ databases">
        <authorList>
            <person name="Chiriac C."/>
            <person name="Salcher M."/>
            <person name="Ghai R."/>
            <person name="Kavagutti S V."/>
        </authorList>
    </citation>
    <scope>NUCLEOTIDE SEQUENCE</scope>
</reference>
<dbReference type="Pfam" id="PF13464">
    <property type="entry name" value="RodZ_C"/>
    <property type="match status" value="1"/>
</dbReference>
<dbReference type="EMBL" id="CAFABC010000025">
    <property type="protein sequence ID" value="CAB4826545.1"/>
    <property type="molecule type" value="Genomic_DNA"/>
</dbReference>
<dbReference type="InterPro" id="IPR001387">
    <property type="entry name" value="Cro/C1-type_HTH"/>
</dbReference>
<gene>
    <name evidence="4" type="ORF">UFOPK2731_01015</name>
    <name evidence="5" type="ORF">UFOPK3161_00947</name>
    <name evidence="3" type="ORF">UFOPK3962_00986</name>
    <name evidence="6" type="ORF">UFOPK4427_00914</name>
</gene>
<dbReference type="GO" id="GO:0003677">
    <property type="term" value="F:DNA binding"/>
    <property type="evidence" value="ECO:0007669"/>
    <property type="project" value="InterPro"/>
</dbReference>